<comment type="caution">
    <text evidence="1">The sequence shown here is derived from an EMBL/GenBank/DDBJ whole genome shotgun (WGS) entry which is preliminary data.</text>
</comment>
<sequence>MNFLKKLFKTKSEPLQYFIITLNDKIQPIDRGEYYEDPLDKYLQQNKIGEIVGGGTQQANDGEIQFVDIEIQINSNIDIESAQLKIIEFLESKGAPKNSSLRIEGTDKTTVFGKYEGIGIYLDGVNLDIDTYQNFDSNFVVSEIKRLIQDNTDLVRF</sequence>
<reference evidence="1 2" key="1">
    <citation type="submission" date="2014-05" db="EMBL/GenBank/DDBJ databases">
        <title>Genome Sequence of Flavobacterium sp. EM1321.</title>
        <authorList>
            <person name="Shin S.-K."/>
            <person name="Yi H."/>
        </authorList>
    </citation>
    <scope>NUCLEOTIDE SEQUENCE [LARGE SCALE GENOMIC DNA]</scope>
    <source>
        <strain evidence="1 2">EM1321</strain>
    </source>
</reference>
<evidence type="ECO:0000313" key="1">
    <source>
        <dbReference type="EMBL" id="KDN54638.1"/>
    </source>
</evidence>
<accession>A0A066WPY6</accession>
<proteinExistence type="predicted"/>
<dbReference type="OrthoDB" id="5194749at2"/>
<keyword evidence="2" id="KW-1185">Reference proteome</keyword>
<dbReference type="RefSeq" id="WP_081824694.1">
    <property type="nucleotide sequence ID" value="NZ_JNCA01000021.1"/>
</dbReference>
<organism evidence="1 2">
    <name type="scientific">Flavobacterium seoulense</name>
    <dbReference type="NCBI Taxonomy" id="1492738"/>
    <lineage>
        <taxon>Bacteria</taxon>
        <taxon>Pseudomonadati</taxon>
        <taxon>Bacteroidota</taxon>
        <taxon>Flavobacteriia</taxon>
        <taxon>Flavobacteriales</taxon>
        <taxon>Flavobacteriaceae</taxon>
        <taxon>Flavobacterium</taxon>
    </lineage>
</organism>
<name>A0A066WPY6_9FLAO</name>
<dbReference type="EMBL" id="JNCA01000021">
    <property type="protein sequence ID" value="KDN54638.1"/>
    <property type="molecule type" value="Genomic_DNA"/>
</dbReference>
<gene>
    <name evidence="1" type="ORF">FEM21_23610</name>
</gene>
<protein>
    <submittedName>
        <fullName evidence="1">Uncharacterized protein</fullName>
    </submittedName>
</protein>
<dbReference type="AlphaFoldDB" id="A0A066WPY6"/>
<dbReference type="eggNOG" id="ENOG50326AQ">
    <property type="taxonomic scope" value="Bacteria"/>
</dbReference>
<dbReference type="PATRIC" id="fig|1492738.3.peg.2348"/>
<dbReference type="Proteomes" id="UP000027064">
    <property type="component" value="Unassembled WGS sequence"/>
</dbReference>
<evidence type="ECO:0000313" key="2">
    <source>
        <dbReference type="Proteomes" id="UP000027064"/>
    </source>
</evidence>